<keyword evidence="2" id="KW-0964">Secreted</keyword>
<reference evidence="8" key="1">
    <citation type="submission" date="2021-02" db="EMBL/GenBank/DDBJ databases">
        <authorList>
            <person name="Nowell W R."/>
        </authorList>
    </citation>
    <scope>NUCLEOTIDE SEQUENCE</scope>
</reference>
<comment type="caution">
    <text evidence="8">The sequence shown here is derived from an EMBL/GenBank/DDBJ whole genome shotgun (WGS) entry which is preliminary data.</text>
</comment>
<dbReference type="GO" id="GO:0004252">
    <property type="term" value="F:serine-type endopeptidase activity"/>
    <property type="evidence" value="ECO:0007669"/>
    <property type="project" value="InterPro"/>
</dbReference>
<evidence type="ECO:0000259" key="7">
    <source>
        <dbReference type="PROSITE" id="PS50240"/>
    </source>
</evidence>
<evidence type="ECO:0000256" key="5">
    <source>
        <dbReference type="ARBA" id="ARBA00023180"/>
    </source>
</evidence>
<keyword evidence="5" id="KW-0325">Glycoprotein</keyword>
<keyword evidence="4" id="KW-1015">Disulfide bond</keyword>
<dbReference type="InterPro" id="IPR043504">
    <property type="entry name" value="Peptidase_S1_PA_chymotrypsin"/>
</dbReference>
<gene>
    <name evidence="8" type="ORF">GPM918_LOCUS21425</name>
    <name evidence="9" type="ORF">SRO942_LOCUS21422</name>
</gene>
<dbReference type="EMBL" id="CAJOBC010007043">
    <property type="protein sequence ID" value="CAF3919371.1"/>
    <property type="molecule type" value="Genomic_DNA"/>
</dbReference>
<dbReference type="SMART" id="SM00020">
    <property type="entry name" value="Tryp_SPc"/>
    <property type="match status" value="1"/>
</dbReference>
<dbReference type="Proteomes" id="UP000663829">
    <property type="component" value="Unassembled WGS sequence"/>
</dbReference>
<dbReference type="Pfam" id="PF00089">
    <property type="entry name" value="Trypsin"/>
    <property type="match status" value="1"/>
</dbReference>
<dbReference type="PANTHER" id="PTHR24252">
    <property type="entry name" value="ACROSIN-RELATED"/>
    <property type="match status" value="1"/>
</dbReference>
<feature type="domain" description="Peptidase S1" evidence="7">
    <location>
        <begin position="40"/>
        <end position="192"/>
    </location>
</feature>
<dbReference type="InterPro" id="IPR001254">
    <property type="entry name" value="Trypsin_dom"/>
</dbReference>
<evidence type="ECO:0000313" key="9">
    <source>
        <dbReference type="EMBL" id="CAF3919371.1"/>
    </source>
</evidence>
<dbReference type="OrthoDB" id="10051896at2759"/>
<keyword evidence="3 6" id="KW-0732">Signal</keyword>
<proteinExistence type="predicted"/>
<dbReference type="EMBL" id="CAJNOQ010007044">
    <property type="protein sequence ID" value="CAF1155901.1"/>
    <property type="molecule type" value="Genomic_DNA"/>
</dbReference>
<evidence type="ECO:0000313" key="8">
    <source>
        <dbReference type="EMBL" id="CAF1155901.1"/>
    </source>
</evidence>
<feature type="signal peptide" evidence="6">
    <location>
        <begin position="1"/>
        <end position="16"/>
    </location>
</feature>
<evidence type="ECO:0000256" key="1">
    <source>
        <dbReference type="ARBA" id="ARBA00004613"/>
    </source>
</evidence>
<sequence>MIGTVLCLLLVAYANAQSQTFSSEECGLRSIVNKIVGGVVAKVGDCAEPFNEYILPVCFPQQTDDFQLQQSIATGWGSTYSGGSVTRYLYEVQMPILDDNACLAKFGGTNNMLNPLSQVCAGHTGENKDTCYGDSGRPLVSELNNRWFLVGITSWGYGCGYSLSYSKISLTAMTQIITRQPKYLESMFSTIPNEDVFRVYRKRHGCCGMGGTDTTTVTNARLLKRFEEWRCCGRGTSEDTMIFLKDIQLLSQVNPRRRCNLSSWLLACFTCTWPCYLCCVMCCRRRTRVIEVRGAFGTEEFLIPYVDVRDACAQIPAAAAFSYKARNYI</sequence>
<dbReference type="PROSITE" id="PS50240">
    <property type="entry name" value="TRYPSIN_DOM"/>
    <property type="match status" value="1"/>
</dbReference>
<comment type="subcellular location">
    <subcellularLocation>
        <location evidence="1">Secreted</location>
    </subcellularLocation>
</comment>
<accession>A0A814T2W7</accession>
<dbReference type="AlphaFoldDB" id="A0A814T2W7"/>
<dbReference type="PANTHER" id="PTHR24252:SF7">
    <property type="entry name" value="HYALIN"/>
    <property type="match status" value="1"/>
</dbReference>
<evidence type="ECO:0000313" key="10">
    <source>
        <dbReference type="Proteomes" id="UP000663829"/>
    </source>
</evidence>
<dbReference type="GO" id="GO:0005576">
    <property type="term" value="C:extracellular region"/>
    <property type="evidence" value="ECO:0007669"/>
    <property type="project" value="UniProtKB-SubCell"/>
</dbReference>
<dbReference type="InterPro" id="IPR009003">
    <property type="entry name" value="Peptidase_S1_PA"/>
</dbReference>
<evidence type="ECO:0000256" key="4">
    <source>
        <dbReference type="ARBA" id="ARBA00023157"/>
    </source>
</evidence>
<evidence type="ECO:0000256" key="3">
    <source>
        <dbReference type="ARBA" id="ARBA00022729"/>
    </source>
</evidence>
<protein>
    <recommendedName>
        <fullName evidence="7">Peptidase S1 domain-containing protein</fullName>
    </recommendedName>
</protein>
<organism evidence="8 10">
    <name type="scientific">Didymodactylos carnosus</name>
    <dbReference type="NCBI Taxonomy" id="1234261"/>
    <lineage>
        <taxon>Eukaryota</taxon>
        <taxon>Metazoa</taxon>
        <taxon>Spiralia</taxon>
        <taxon>Gnathifera</taxon>
        <taxon>Rotifera</taxon>
        <taxon>Eurotatoria</taxon>
        <taxon>Bdelloidea</taxon>
        <taxon>Philodinida</taxon>
        <taxon>Philodinidae</taxon>
        <taxon>Didymodactylos</taxon>
    </lineage>
</organism>
<dbReference type="Proteomes" id="UP000681722">
    <property type="component" value="Unassembled WGS sequence"/>
</dbReference>
<evidence type="ECO:0000256" key="6">
    <source>
        <dbReference type="SAM" id="SignalP"/>
    </source>
</evidence>
<keyword evidence="10" id="KW-1185">Reference proteome</keyword>
<dbReference type="GO" id="GO:0006508">
    <property type="term" value="P:proteolysis"/>
    <property type="evidence" value="ECO:0007669"/>
    <property type="project" value="InterPro"/>
</dbReference>
<feature type="chain" id="PRO_5035602684" description="Peptidase S1 domain-containing protein" evidence="6">
    <location>
        <begin position="17"/>
        <end position="329"/>
    </location>
</feature>
<dbReference type="FunFam" id="2.40.10.10:FF:000054">
    <property type="entry name" value="Complement C1r subcomponent"/>
    <property type="match status" value="1"/>
</dbReference>
<dbReference type="SUPFAM" id="SSF50494">
    <property type="entry name" value="Trypsin-like serine proteases"/>
    <property type="match status" value="1"/>
</dbReference>
<evidence type="ECO:0000256" key="2">
    <source>
        <dbReference type="ARBA" id="ARBA00022525"/>
    </source>
</evidence>
<name>A0A814T2W7_9BILA</name>
<dbReference type="Gene3D" id="2.40.10.10">
    <property type="entry name" value="Trypsin-like serine proteases"/>
    <property type="match status" value="1"/>
</dbReference>